<evidence type="ECO:0000313" key="6">
    <source>
        <dbReference type="EMBL" id="GAB48598.1"/>
    </source>
</evidence>
<evidence type="ECO:0000256" key="1">
    <source>
        <dbReference type="ARBA" id="ARBA00022737"/>
    </source>
</evidence>
<gene>
    <name evidence="6" type="ORF">MOPEL_074_00850</name>
</gene>
<dbReference type="SUPFAM" id="SSF48452">
    <property type="entry name" value="TPR-like"/>
    <property type="match status" value="1"/>
</dbReference>
<reference evidence="6 7" key="1">
    <citation type="submission" date="2012-02" db="EMBL/GenBank/DDBJ databases">
        <title>Whole genome shotgun sequence of Mobilicoccus pelagius NBRC 104925.</title>
        <authorList>
            <person name="Yoshida Y."/>
            <person name="Hosoyama A."/>
            <person name="Tsuchikane K."/>
            <person name="Katsumata H."/>
            <person name="Yamazaki S."/>
            <person name="Fujita N."/>
        </authorList>
    </citation>
    <scope>NUCLEOTIDE SEQUENCE [LARGE SCALE GENOMIC DNA]</scope>
    <source>
        <strain evidence="6 7">NBRC 104925</strain>
    </source>
</reference>
<comment type="caution">
    <text evidence="6">The sequence shown here is derived from an EMBL/GenBank/DDBJ whole genome shotgun (WGS) entry which is preliminary data.</text>
</comment>
<protein>
    <submittedName>
        <fullName evidence="6">Uncharacterized protein</fullName>
    </submittedName>
</protein>
<evidence type="ECO:0000256" key="2">
    <source>
        <dbReference type="ARBA" id="ARBA00022803"/>
    </source>
</evidence>
<accession>H5US90</accession>
<dbReference type="PANTHER" id="PTHR44943">
    <property type="entry name" value="CELLULOSE SYNTHASE OPERON PROTEIN C"/>
    <property type="match status" value="1"/>
</dbReference>
<dbReference type="Proteomes" id="UP000004367">
    <property type="component" value="Unassembled WGS sequence"/>
</dbReference>
<keyword evidence="7" id="KW-1185">Reference proteome</keyword>
<feature type="region of interest" description="Disordered" evidence="4">
    <location>
        <begin position="112"/>
        <end position="140"/>
    </location>
</feature>
<keyword evidence="5" id="KW-0472">Membrane</keyword>
<dbReference type="InterPro" id="IPR051685">
    <property type="entry name" value="Ycf3/AcsC/BcsC/TPR_MFPF"/>
</dbReference>
<keyword evidence="5" id="KW-0812">Transmembrane</keyword>
<dbReference type="PANTHER" id="PTHR44943:SF8">
    <property type="entry name" value="TPR REPEAT-CONTAINING PROTEIN MJ0263"/>
    <property type="match status" value="1"/>
</dbReference>
<dbReference type="OrthoDB" id="5149611at2"/>
<dbReference type="eggNOG" id="COG4235">
    <property type="taxonomic scope" value="Bacteria"/>
</dbReference>
<dbReference type="Gene3D" id="1.25.40.10">
    <property type="entry name" value="Tetratricopeptide repeat domain"/>
    <property type="match status" value="1"/>
</dbReference>
<feature type="transmembrane region" description="Helical" evidence="5">
    <location>
        <begin position="85"/>
        <end position="105"/>
    </location>
</feature>
<feature type="region of interest" description="Disordered" evidence="4">
    <location>
        <begin position="35"/>
        <end position="83"/>
    </location>
</feature>
<dbReference type="RefSeq" id="WP_009482496.1">
    <property type="nucleotide sequence ID" value="NZ_BAFE01000053.1"/>
</dbReference>
<evidence type="ECO:0000256" key="3">
    <source>
        <dbReference type="PROSITE-ProRule" id="PRU00339"/>
    </source>
</evidence>
<evidence type="ECO:0000256" key="4">
    <source>
        <dbReference type="SAM" id="MobiDB-lite"/>
    </source>
</evidence>
<feature type="compositionally biased region" description="Low complexity" evidence="4">
    <location>
        <begin position="112"/>
        <end position="127"/>
    </location>
</feature>
<feature type="compositionally biased region" description="Low complexity" evidence="4">
    <location>
        <begin position="50"/>
        <end position="71"/>
    </location>
</feature>
<organism evidence="6 7">
    <name type="scientific">Mobilicoccus pelagius NBRC 104925</name>
    <dbReference type="NCBI Taxonomy" id="1089455"/>
    <lineage>
        <taxon>Bacteria</taxon>
        <taxon>Bacillati</taxon>
        <taxon>Actinomycetota</taxon>
        <taxon>Actinomycetes</taxon>
        <taxon>Micrococcales</taxon>
        <taxon>Dermatophilaceae</taxon>
        <taxon>Mobilicoccus</taxon>
    </lineage>
</organism>
<evidence type="ECO:0000256" key="5">
    <source>
        <dbReference type="SAM" id="Phobius"/>
    </source>
</evidence>
<dbReference type="PROSITE" id="PS50005">
    <property type="entry name" value="TPR"/>
    <property type="match status" value="2"/>
</dbReference>
<dbReference type="EMBL" id="BAFE01000053">
    <property type="protein sequence ID" value="GAB48598.1"/>
    <property type="molecule type" value="Genomic_DNA"/>
</dbReference>
<dbReference type="AlphaFoldDB" id="H5US90"/>
<dbReference type="Pfam" id="PF13432">
    <property type="entry name" value="TPR_16"/>
    <property type="match status" value="1"/>
</dbReference>
<dbReference type="STRING" id="1089455.MOPEL_074_00850"/>
<dbReference type="InterPro" id="IPR011990">
    <property type="entry name" value="TPR-like_helical_dom_sf"/>
</dbReference>
<evidence type="ECO:0000313" key="7">
    <source>
        <dbReference type="Proteomes" id="UP000004367"/>
    </source>
</evidence>
<dbReference type="SMART" id="SM00028">
    <property type="entry name" value="TPR"/>
    <property type="match status" value="3"/>
</dbReference>
<keyword evidence="5" id="KW-1133">Transmembrane helix</keyword>
<dbReference type="InterPro" id="IPR019734">
    <property type="entry name" value="TPR_rpt"/>
</dbReference>
<sequence>MTRDPSATRAWLGLDADADETDVARTREALDAFLADAPPDLDGWARGQRTAAFTHTAAPATAPASGARSAPVPSGTNPRRRRSPLVPLGIAAALALVVVGVYNMGDTTDPATAGTAGQAASSAPADPHANGMPTEMPTQPSLDQAKVDRLTKKIAAEPKNTAAMKELANEYSRAGHYRKAAETQTRIVELNPDDVDARLALGVAHFNMDDLPAAEKHWNEVLRRDPDNANAYYDLGFLYFATNPPKLDKAEAAWKKLVEIDPDSDLAKSVESHLDRFKSGAAAGGGGTSPTHVPTPSATKG</sequence>
<feature type="repeat" description="TPR" evidence="3">
    <location>
        <begin position="195"/>
        <end position="228"/>
    </location>
</feature>
<feature type="compositionally biased region" description="Polar residues" evidence="4">
    <location>
        <begin position="289"/>
        <end position="301"/>
    </location>
</feature>
<feature type="repeat" description="TPR" evidence="3">
    <location>
        <begin position="161"/>
        <end position="194"/>
    </location>
</feature>
<keyword evidence="1" id="KW-0677">Repeat</keyword>
<name>H5US90_9MICO</name>
<proteinExistence type="predicted"/>
<keyword evidence="2 3" id="KW-0802">TPR repeat</keyword>
<feature type="region of interest" description="Disordered" evidence="4">
    <location>
        <begin position="277"/>
        <end position="301"/>
    </location>
</feature>